<evidence type="ECO:0000313" key="3">
    <source>
        <dbReference type="EMBL" id="TXD37937.1"/>
    </source>
</evidence>
<dbReference type="EMBL" id="VOSL01000039">
    <property type="protein sequence ID" value="TXD37937.1"/>
    <property type="molecule type" value="Genomic_DNA"/>
</dbReference>
<evidence type="ECO:0000313" key="4">
    <source>
        <dbReference type="Proteomes" id="UP000321046"/>
    </source>
</evidence>
<reference evidence="3 4" key="1">
    <citation type="submission" date="2019-08" db="EMBL/GenBank/DDBJ databases">
        <title>Bradymonadales sp. TMQ2.</title>
        <authorList>
            <person name="Liang Q."/>
        </authorList>
    </citation>
    <scope>NUCLEOTIDE SEQUENCE [LARGE SCALE GENOMIC DNA]</scope>
    <source>
        <strain evidence="3 4">TMQ2</strain>
    </source>
</reference>
<dbReference type="GO" id="GO:0016779">
    <property type="term" value="F:nucleotidyltransferase activity"/>
    <property type="evidence" value="ECO:0007669"/>
    <property type="project" value="InterPro"/>
</dbReference>
<dbReference type="SUPFAM" id="SSF81301">
    <property type="entry name" value="Nucleotidyltransferase"/>
    <property type="match status" value="1"/>
</dbReference>
<dbReference type="Proteomes" id="UP000321046">
    <property type="component" value="Unassembled WGS sequence"/>
</dbReference>
<dbReference type="CDD" id="cd05400">
    <property type="entry name" value="NT_2-5OAS_ClassI-CCAase"/>
    <property type="match status" value="1"/>
</dbReference>
<dbReference type="InterPro" id="IPR006116">
    <property type="entry name" value="NT_2-5OAS_ClassI-CCAase"/>
</dbReference>
<accession>A0A5C6XGB9</accession>
<dbReference type="OrthoDB" id="2082416at2"/>
<dbReference type="Pfam" id="PF18144">
    <property type="entry name" value="SMODS"/>
    <property type="match status" value="1"/>
</dbReference>
<evidence type="ECO:0000256" key="2">
    <source>
        <dbReference type="SAM" id="MobiDB-lite"/>
    </source>
</evidence>
<protein>
    <submittedName>
        <fullName evidence="3">Nucleotidyltransferase</fullName>
    </submittedName>
</protein>
<keyword evidence="3" id="KW-0808">Transferase</keyword>
<name>A0A5C6XGB9_9DELT</name>
<gene>
    <name evidence="3" type="ORF">FRC96_08070</name>
</gene>
<feature type="region of interest" description="Disordered" evidence="2">
    <location>
        <begin position="344"/>
        <end position="381"/>
    </location>
</feature>
<keyword evidence="1" id="KW-0051">Antiviral defense</keyword>
<proteinExistence type="predicted"/>
<dbReference type="RefSeq" id="WP_146974022.1">
    <property type="nucleotide sequence ID" value="NZ_VOSL01000039.1"/>
</dbReference>
<dbReference type="AlphaFoldDB" id="A0A5C6XGB9"/>
<dbReference type="InterPro" id="IPR043519">
    <property type="entry name" value="NT_sf"/>
</dbReference>
<evidence type="ECO:0000256" key="1">
    <source>
        <dbReference type="ARBA" id="ARBA00023118"/>
    </source>
</evidence>
<sequence length="381" mass="43514">MILKTDFEAFLKDIRPTASMREDLIKGHKTFRERLKGDESLKPILVSDFLQGSYRRYTAVRPKGDKRSDVDIIVVTNLDENEYTPKKALDLFEPFLDKHYKGKWRPQGRSFGIELSYVELDIVLTSAPAEQEYGILQSDSVIYSGDILEPRELQEWRLHRAWPAPERRFVLGRQLTELRLNQAASDNEWQAQPLRIPDRDANEWDDTHPLEQIRWTRDKNSKCDGHFVNVVKCIKWWRLENYTEPNHPKGFPLERLIGEHCPNGIVSVAEGVVTTLEGIVDSYAALVQTKNKPQLSDYGVPAHDVFHRISSEDFAAFYNQVKKGANLARQAFDSEDRTESGSLWRELFGSKFPKPPNNGSAKTGGFTPPSKPATPGSGRFA</sequence>
<organism evidence="3 4">
    <name type="scientific">Lujinxingia vulgaris</name>
    <dbReference type="NCBI Taxonomy" id="2600176"/>
    <lineage>
        <taxon>Bacteria</taxon>
        <taxon>Deltaproteobacteria</taxon>
        <taxon>Bradymonadales</taxon>
        <taxon>Lujinxingiaceae</taxon>
        <taxon>Lujinxingia</taxon>
    </lineage>
</organism>
<dbReference type="GO" id="GO:0051607">
    <property type="term" value="P:defense response to virus"/>
    <property type="evidence" value="ECO:0007669"/>
    <property type="project" value="UniProtKB-KW"/>
</dbReference>
<comment type="caution">
    <text evidence="3">The sequence shown here is derived from an EMBL/GenBank/DDBJ whole genome shotgun (WGS) entry which is preliminary data.</text>
</comment>